<dbReference type="EMBL" id="SJPQ01000001">
    <property type="protein sequence ID" value="TWT90830.1"/>
    <property type="molecule type" value="Genomic_DNA"/>
</dbReference>
<accession>A0A5C5ZUB5</accession>
<dbReference type="AlphaFoldDB" id="A0A5C5ZUB5"/>
<protein>
    <recommendedName>
        <fullName evidence="3">Alpha/beta hydrolase family protein</fullName>
    </recommendedName>
</protein>
<keyword evidence="2" id="KW-1185">Reference proteome</keyword>
<dbReference type="InterPro" id="IPR029058">
    <property type="entry name" value="AB_hydrolase_fold"/>
</dbReference>
<dbReference type="Proteomes" id="UP000315440">
    <property type="component" value="Unassembled WGS sequence"/>
</dbReference>
<dbReference type="SUPFAM" id="SSF53474">
    <property type="entry name" value="alpha/beta-Hydrolases"/>
    <property type="match status" value="1"/>
</dbReference>
<proteinExistence type="predicted"/>
<organism evidence="1 2">
    <name type="scientific">Pseudobythopirellula maris</name>
    <dbReference type="NCBI Taxonomy" id="2527991"/>
    <lineage>
        <taxon>Bacteria</taxon>
        <taxon>Pseudomonadati</taxon>
        <taxon>Planctomycetota</taxon>
        <taxon>Planctomycetia</taxon>
        <taxon>Pirellulales</taxon>
        <taxon>Lacipirellulaceae</taxon>
        <taxon>Pseudobythopirellula</taxon>
    </lineage>
</organism>
<evidence type="ECO:0008006" key="3">
    <source>
        <dbReference type="Google" id="ProtNLM"/>
    </source>
</evidence>
<sequence length="344" mass="38162">MRVVASLVAVELTVCIGAVVAAAPDGEIVWRSSAVFPERFATLVAEPDVRLHVNQPVEAQADDVDGDDADGDDDRPVRLLLYALPNGNTLEQTLGCQPAEGRHWRYNIQHIAAQTRMLRELLPAERIVLLGAEAKGLSWPAWRRDHEGANERIAELLADWRVRFAAPDARVTLAAHSGGGSFLWGVLEAGEIPEWVDRIVFLDANYSFDADKHAEKFRRWIEGAPRRQLVAVAYDDREITLDGKKVVGPTGGTYRATGRMRDAFMEYWPMRASGFGTVVYQGNGYALLVHPNPDNKILHTVLVGELNGLVLAQLHGQEVKGWRGLAAPHRAYARWIQPEPYPAE</sequence>
<gene>
    <name evidence="1" type="ORF">Mal64_12270</name>
</gene>
<comment type="caution">
    <text evidence="1">The sequence shown here is derived from an EMBL/GenBank/DDBJ whole genome shotgun (WGS) entry which is preliminary data.</text>
</comment>
<reference evidence="1 2" key="1">
    <citation type="submission" date="2019-02" db="EMBL/GenBank/DDBJ databases">
        <title>Deep-cultivation of Planctomycetes and their phenomic and genomic characterization uncovers novel biology.</title>
        <authorList>
            <person name="Wiegand S."/>
            <person name="Jogler M."/>
            <person name="Boedeker C."/>
            <person name="Pinto D."/>
            <person name="Vollmers J."/>
            <person name="Rivas-Marin E."/>
            <person name="Kohn T."/>
            <person name="Peeters S.H."/>
            <person name="Heuer A."/>
            <person name="Rast P."/>
            <person name="Oberbeckmann S."/>
            <person name="Bunk B."/>
            <person name="Jeske O."/>
            <person name="Meyerdierks A."/>
            <person name="Storesund J.E."/>
            <person name="Kallscheuer N."/>
            <person name="Luecker S."/>
            <person name="Lage O.M."/>
            <person name="Pohl T."/>
            <person name="Merkel B.J."/>
            <person name="Hornburger P."/>
            <person name="Mueller R.-W."/>
            <person name="Bruemmer F."/>
            <person name="Labrenz M."/>
            <person name="Spormann A.M."/>
            <person name="Op Den Camp H."/>
            <person name="Overmann J."/>
            <person name="Amann R."/>
            <person name="Jetten M.S.M."/>
            <person name="Mascher T."/>
            <person name="Medema M.H."/>
            <person name="Devos D.P."/>
            <person name="Kaster A.-K."/>
            <person name="Ovreas L."/>
            <person name="Rohde M."/>
            <person name="Galperin M.Y."/>
            <person name="Jogler C."/>
        </authorList>
    </citation>
    <scope>NUCLEOTIDE SEQUENCE [LARGE SCALE GENOMIC DNA]</scope>
    <source>
        <strain evidence="1 2">Mal64</strain>
    </source>
</reference>
<name>A0A5C5ZUB5_9BACT</name>
<evidence type="ECO:0000313" key="1">
    <source>
        <dbReference type="EMBL" id="TWT90830.1"/>
    </source>
</evidence>
<evidence type="ECO:0000313" key="2">
    <source>
        <dbReference type="Proteomes" id="UP000315440"/>
    </source>
</evidence>